<keyword evidence="3" id="KW-1185">Reference proteome</keyword>
<evidence type="ECO:0000313" key="3">
    <source>
        <dbReference type="Proteomes" id="UP001213681"/>
    </source>
</evidence>
<feature type="region of interest" description="Disordered" evidence="1">
    <location>
        <begin position="46"/>
        <end position="87"/>
    </location>
</feature>
<protein>
    <submittedName>
        <fullName evidence="2">Uncharacterized protein</fullName>
    </submittedName>
</protein>
<dbReference type="Proteomes" id="UP001213681">
    <property type="component" value="Unassembled WGS sequence"/>
</dbReference>
<name>A0AAD6CAA6_9EURO</name>
<reference evidence="2" key="2">
    <citation type="journal article" date="2023" name="IMA Fungus">
        <title>Comparative genomic study of the Penicillium genus elucidates a diverse pangenome and 15 lateral gene transfer events.</title>
        <authorList>
            <person name="Petersen C."/>
            <person name="Sorensen T."/>
            <person name="Nielsen M.R."/>
            <person name="Sondergaard T.E."/>
            <person name="Sorensen J.L."/>
            <person name="Fitzpatrick D.A."/>
            <person name="Frisvad J.C."/>
            <person name="Nielsen K.L."/>
        </authorList>
    </citation>
    <scope>NUCLEOTIDE SEQUENCE</scope>
    <source>
        <strain evidence="2">IBT 16125</strain>
    </source>
</reference>
<proteinExistence type="predicted"/>
<sequence length="87" mass="9491">MPSSEFNSLIHAIGFRFLVTHGYRGSPIVDLWSSMIDYDLSLQRLHSSNRPGEEDSGEEAESETPNPGTLAGDGTDGLCQTNFMGNE</sequence>
<evidence type="ECO:0000313" key="2">
    <source>
        <dbReference type="EMBL" id="KAJ5455771.1"/>
    </source>
</evidence>
<dbReference type="EMBL" id="JAPVEA010000004">
    <property type="protein sequence ID" value="KAJ5455771.1"/>
    <property type="molecule type" value="Genomic_DNA"/>
</dbReference>
<dbReference type="RefSeq" id="XP_056768144.1">
    <property type="nucleotide sequence ID" value="XM_056907417.1"/>
</dbReference>
<evidence type="ECO:0000256" key="1">
    <source>
        <dbReference type="SAM" id="MobiDB-lite"/>
    </source>
</evidence>
<dbReference type="AlphaFoldDB" id="A0AAD6CAA6"/>
<reference evidence="2" key="1">
    <citation type="submission" date="2022-12" db="EMBL/GenBank/DDBJ databases">
        <authorList>
            <person name="Petersen C."/>
        </authorList>
    </citation>
    <scope>NUCLEOTIDE SEQUENCE</scope>
    <source>
        <strain evidence="2">IBT 16125</strain>
    </source>
</reference>
<organism evidence="2 3">
    <name type="scientific">Penicillium daleae</name>
    <dbReference type="NCBI Taxonomy" id="63821"/>
    <lineage>
        <taxon>Eukaryota</taxon>
        <taxon>Fungi</taxon>
        <taxon>Dikarya</taxon>
        <taxon>Ascomycota</taxon>
        <taxon>Pezizomycotina</taxon>
        <taxon>Eurotiomycetes</taxon>
        <taxon>Eurotiomycetidae</taxon>
        <taxon>Eurotiales</taxon>
        <taxon>Aspergillaceae</taxon>
        <taxon>Penicillium</taxon>
    </lineage>
</organism>
<feature type="compositionally biased region" description="Polar residues" evidence="1">
    <location>
        <begin position="78"/>
        <end position="87"/>
    </location>
</feature>
<accession>A0AAD6CAA6</accession>
<gene>
    <name evidence="2" type="ORF">N7458_004035</name>
</gene>
<comment type="caution">
    <text evidence="2">The sequence shown here is derived from an EMBL/GenBank/DDBJ whole genome shotgun (WGS) entry which is preliminary data.</text>
</comment>
<dbReference type="GeneID" id="81597660"/>